<dbReference type="GeneID" id="5856888"/>
<gene>
    <name evidence="2" type="ORF">MGL_0357</name>
</gene>
<dbReference type="PANTHER" id="PTHR28058:SF1">
    <property type="entry name" value="SMALL RIBOSOMAL SUBUNIT PROTEIN BS1M"/>
    <property type="match status" value="1"/>
</dbReference>
<dbReference type="VEuPathDB" id="FungiDB:MGL_0357"/>
<dbReference type="InterPro" id="IPR016712">
    <property type="entry name" value="Rbsml_bS1m-like"/>
</dbReference>
<dbReference type="InParanoid" id="A8PT27"/>
<dbReference type="OMA" id="FRIVDAY"/>
<dbReference type="KEGG" id="mgl:MGL_0357"/>
<dbReference type="STRING" id="425265.A8PT27"/>
<evidence type="ECO:0000313" key="3">
    <source>
        <dbReference type="Proteomes" id="UP000008837"/>
    </source>
</evidence>
<keyword evidence="3" id="KW-1185">Reference proteome</keyword>
<dbReference type="Pfam" id="PF11709">
    <property type="entry name" value="Mit_ribos_Mrp51"/>
    <property type="match status" value="1"/>
</dbReference>
<dbReference type="PANTHER" id="PTHR28058">
    <property type="entry name" value="37S RIBOSOMAL PROTEIN MRP51, MITOCHONDRIAL"/>
    <property type="match status" value="1"/>
</dbReference>
<sequence>MASNVLSRILQRTRVSTFDPAIQQVYHTPLAHSVRGDWGGKRPLPSSWQAMADAPAPMPYAGALRYLTIHDIDNKHGMTDWNESEREPLFRKRWHEAGARLSDKPWRDVLGVSVMGDDDVNTSLGPHPRIAYDPATMSDTKSLPSNVVWGTHHERFADTGDVLPNYHAMDERTFQRFLQNLRRQRTKFRAALKQQRNEAAIASQMDQLAQAAAQRSVTQAEWDEAAQPPKNGVDVDMWTEARLPHAPQSAADYLKQSARDRYDAPNSSTIMSPAHAKAAHPLRGLQYSQPDSVYSFVLNEPVHGRAMHRVEDSRRNRFFMGSDAALAVAVGGHVGHLPLQHRHGLDPIDYTRTRPKRGESYFRVLHAWIDMAPTVANARRAPPRTDSDPMLGAVRTQVMALRRPGEHGSVYEAPPTPGSPRWIDDPDAVPSSLGGSLRGASSPEAGSLFGSLARHGRSAQMPRQGTKRQRMQKRQREAPSNVQRDIQMLNNIKNLLSPQ</sequence>
<feature type="region of interest" description="Disordered" evidence="1">
    <location>
        <begin position="405"/>
        <end position="481"/>
    </location>
</feature>
<dbReference type="EMBL" id="AAYY01000001">
    <property type="protein sequence ID" value="EDP45368.1"/>
    <property type="molecule type" value="Genomic_DNA"/>
</dbReference>
<accession>A8PT27</accession>
<dbReference type="OrthoDB" id="2735536at2759"/>
<comment type="caution">
    <text evidence="2">The sequence shown here is derived from an EMBL/GenBank/DDBJ whole genome shotgun (WGS) entry which is preliminary data.</text>
</comment>
<dbReference type="Proteomes" id="UP000008837">
    <property type="component" value="Unassembled WGS sequence"/>
</dbReference>
<dbReference type="AlphaFoldDB" id="A8PT27"/>
<feature type="compositionally biased region" description="Low complexity" evidence="1">
    <location>
        <begin position="431"/>
        <end position="442"/>
    </location>
</feature>
<evidence type="ECO:0000256" key="1">
    <source>
        <dbReference type="SAM" id="MobiDB-lite"/>
    </source>
</evidence>
<name>A8PT27_MALGO</name>
<reference evidence="2 3" key="1">
    <citation type="journal article" date="2007" name="Proc. Natl. Acad. Sci. U.S.A.">
        <title>Dandruff-associated Malassezia genomes reveal convergent and divergent virulence traits shared with plant and human fungal pathogens.</title>
        <authorList>
            <person name="Xu J."/>
            <person name="Saunders C.W."/>
            <person name="Hu P."/>
            <person name="Grant R.A."/>
            <person name="Boekhout T."/>
            <person name="Kuramae E.E."/>
            <person name="Kronstad J.W."/>
            <person name="Deangelis Y.M."/>
            <person name="Reeder N.L."/>
            <person name="Johnstone K.R."/>
            <person name="Leland M."/>
            <person name="Fieno A.M."/>
            <person name="Begley W.M."/>
            <person name="Sun Y."/>
            <person name="Lacey M.P."/>
            <person name="Chaudhary T."/>
            <person name="Keough T."/>
            <person name="Chu L."/>
            <person name="Sears R."/>
            <person name="Yuan B."/>
            <person name="Dawson T.L.Jr."/>
        </authorList>
    </citation>
    <scope>NUCLEOTIDE SEQUENCE [LARGE SCALE GENOMIC DNA]</scope>
    <source>
        <strain evidence="3">ATCC MYA-4612 / CBS 7966</strain>
    </source>
</reference>
<organism evidence="2 3">
    <name type="scientific">Malassezia globosa (strain ATCC MYA-4612 / CBS 7966)</name>
    <name type="common">Dandruff-associated fungus</name>
    <dbReference type="NCBI Taxonomy" id="425265"/>
    <lineage>
        <taxon>Eukaryota</taxon>
        <taxon>Fungi</taxon>
        <taxon>Dikarya</taxon>
        <taxon>Basidiomycota</taxon>
        <taxon>Ustilaginomycotina</taxon>
        <taxon>Malasseziomycetes</taxon>
        <taxon>Malasseziales</taxon>
        <taxon>Malasseziaceae</taxon>
        <taxon>Malassezia</taxon>
    </lineage>
</organism>
<protein>
    <submittedName>
        <fullName evidence="2">Uncharacterized protein</fullName>
    </submittedName>
</protein>
<dbReference type="RefSeq" id="XP_001732582.1">
    <property type="nucleotide sequence ID" value="XM_001732530.1"/>
</dbReference>
<proteinExistence type="predicted"/>
<evidence type="ECO:0000313" key="2">
    <source>
        <dbReference type="EMBL" id="EDP45368.1"/>
    </source>
</evidence>